<protein>
    <submittedName>
        <fullName evidence="4">UDP-glucose 4-epimerase</fullName>
        <ecNumber evidence="4">5.1.3.2</ecNumber>
    </submittedName>
</protein>
<dbReference type="InterPro" id="IPR001509">
    <property type="entry name" value="Epimerase_deHydtase"/>
</dbReference>
<dbReference type="RefSeq" id="WP_022611145.1">
    <property type="nucleotide sequence ID" value="NZ_LK391965.1"/>
</dbReference>
<evidence type="ECO:0000256" key="2">
    <source>
        <dbReference type="ARBA" id="ARBA00007637"/>
    </source>
</evidence>
<sequence>MTTYLVTGASGRIGSVLAQQLLDSGNQVIGLDLQESRLEAEQYTHIQTDFSDPELLNQSMEGVEIVLHIGAFMSWRKQDNSAMYQANVTATQMLLEAASQKNTIKRFVFASTGEVYPEINAKFLPITEDHPRNPSSFYGLTKKLGEDLVAFYQQQGLETCVLRFPHTQSADELIDPNSFFSGARFFLSGKIRQLEFFGHQKVADKLKPLADKGEQIIIQHGEEDNKPYMMHISDVRDTAAGVLLAATHENAANQVFNLEPDDVVEFDKDVPQIADQLGLPVTNVYMPGKAIRYVTSNKKIKQMLGYQPQYSFSAMLKEVAQNK</sequence>
<proteinExistence type="inferred from homology"/>
<dbReference type="SUPFAM" id="SSF51735">
    <property type="entry name" value="NAD(P)-binding Rossmann-fold domains"/>
    <property type="match status" value="1"/>
</dbReference>
<dbReference type="EC" id="5.1.3.2" evidence="4"/>
<dbReference type="InterPro" id="IPR036291">
    <property type="entry name" value="NAD(P)-bd_dom_sf"/>
</dbReference>
<comment type="similarity">
    <text evidence="2">Belongs to the NAD(P)-dependent epimerase/dehydratase family.</text>
</comment>
<evidence type="ECO:0000259" key="3">
    <source>
        <dbReference type="Pfam" id="PF01370"/>
    </source>
</evidence>
<gene>
    <name evidence="4" type="ORF">VIBNISOn1_1570003</name>
</gene>
<name>A0AAV2VMD2_9VIBR</name>
<reference evidence="4 5" key="1">
    <citation type="journal article" date="2013" name="ISME J.">
        <title>Comparative genomics of pathogenic lineages of Vibrio nigripulchritudo identifies virulence-associated traits.</title>
        <authorList>
            <person name="Goudenege D."/>
            <person name="Labreuche Y."/>
            <person name="Krin E."/>
            <person name="Ansquer D."/>
            <person name="Mangenot S."/>
            <person name="Calteau A."/>
            <person name="Medigue C."/>
            <person name="Mazel D."/>
            <person name="Polz M.F."/>
            <person name="Le Roux F."/>
        </authorList>
    </citation>
    <scope>NUCLEOTIDE SEQUENCE [LARGE SCALE GENOMIC DNA]</scope>
    <source>
        <strain evidence="4 5">SOn1</strain>
    </source>
</reference>
<dbReference type="Pfam" id="PF01370">
    <property type="entry name" value="Epimerase"/>
    <property type="match status" value="1"/>
</dbReference>
<organism evidence="4 5">
    <name type="scientific">Vibrio nigripulchritudo SOn1</name>
    <dbReference type="NCBI Taxonomy" id="1238450"/>
    <lineage>
        <taxon>Bacteria</taxon>
        <taxon>Pseudomonadati</taxon>
        <taxon>Pseudomonadota</taxon>
        <taxon>Gammaproteobacteria</taxon>
        <taxon>Vibrionales</taxon>
        <taxon>Vibrionaceae</taxon>
        <taxon>Vibrio</taxon>
    </lineage>
</organism>
<accession>A0AAV2VMD2</accession>
<dbReference type="PANTHER" id="PTHR43000">
    <property type="entry name" value="DTDP-D-GLUCOSE 4,6-DEHYDRATASE-RELATED"/>
    <property type="match status" value="1"/>
</dbReference>
<feature type="domain" description="NAD-dependent epimerase/dehydratase" evidence="3">
    <location>
        <begin position="5"/>
        <end position="257"/>
    </location>
</feature>
<keyword evidence="4" id="KW-0413">Isomerase</keyword>
<dbReference type="EMBL" id="CAOF01000065">
    <property type="protein sequence ID" value="CCO45795.1"/>
    <property type="molecule type" value="Genomic_DNA"/>
</dbReference>
<evidence type="ECO:0000313" key="5">
    <source>
        <dbReference type="Proteomes" id="UP000018211"/>
    </source>
</evidence>
<dbReference type="GO" id="GO:0003978">
    <property type="term" value="F:UDP-glucose 4-epimerase activity"/>
    <property type="evidence" value="ECO:0007669"/>
    <property type="project" value="UniProtKB-EC"/>
</dbReference>
<evidence type="ECO:0000256" key="1">
    <source>
        <dbReference type="ARBA" id="ARBA00005125"/>
    </source>
</evidence>
<comment type="pathway">
    <text evidence="1">Bacterial outer membrane biogenesis; LPS O-antigen biosynthesis.</text>
</comment>
<evidence type="ECO:0000313" key="4">
    <source>
        <dbReference type="EMBL" id="CCO45795.1"/>
    </source>
</evidence>
<dbReference type="AlphaFoldDB" id="A0AAV2VMD2"/>
<dbReference type="Gene3D" id="3.40.50.720">
    <property type="entry name" value="NAD(P)-binding Rossmann-like Domain"/>
    <property type="match status" value="1"/>
</dbReference>
<comment type="caution">
    <text evidence="4">The sequence shown here is derived from an EMBL/GenBank/DDBJ whole genome shotgun (WGS) entry which is preliminary data.</text>
</comment>
<dbReference type="Proteomes" id="UP000018211">
    <property type="component" value="Unassembled WGS sequence"/>
</dbReference>
<dbReference type="Gene3D" id="3.90.25.60">
    <property type="match status" value="1"/>
</dbReference>